<dbReference type="AlphaFoldDB" id="A0A7J7MCD5"/>
<keyword evidence="4" id="KW-1185">Reference proteome</keyword>
<evidence type="ECO:0000256" key="1">
    <source>
        <dbReference type="SAM" id="MobiDB-lite"/>
    </source>
</evidence>
<dbReference type="InterPro" id="IPR000352">
    <property type="entry name" value="Pep_chain_release_fac_I"/>
</dbReference>
<dbReference type="OrthoDB" id="270639at2759"/>
<evidence type="ECO:0000313" key="4">
    <source>
        <dbReference type="Proteomes" id="UP000541444"/>
    </source>
</evidence>
<feature type="region of interest" description="Disordered" evidence="1">
    <location>
        <begin position="400"/>
        <end position="421"/>
    </location>
</feature>
<organism evidence="3 4">
    <name type="scientific">Kingdonia uniflora</name>
    <dbReference type="NCBI Taxonomy" id="39325"/>
    <lineage>
        <taxon>Eukaryota</taxon>
        <taxon>Viridiplantae</taxon>
        <taxon>Streptophyta</taxon>
        <taxon>Embryophyta</taxon>
        <taxon>Tracheophyta</taxon>
        <taxon>Spermatophyta</taxon>
        <taxon>Magnoliopsida</taxon>
        <taxon>Ranunculales</taxon>
        <taxon>Circaeasteraceae</taxon>
        <taxon>Kingdonia</taxon>
    </lineage>
</organism>
<name>A0A7J7MCD5_9MAGN</name>
<feature type="domain" description="Prokaryotic-type class I peptide chain release factors" evidence="2">
    <location>
        <begin position="239"/>
        <end position="255"/>
    </location>
</feature>
<dbReference type="SUPFAM" id="SSF110916">
    <property type="entry name" value="Peptidyl-tRNA hydrolase domain-like"/>
    <property type="match status" value="1"/>
</dbReference>
<dbReference type="Gene3D" id="3.30.160.20">
    <property type="match status" value="2"/>
</dbReference>
<comment type="caution">
    <text evidence="3">The sequence shown here is derived from an EMBL/GenBank/DDBJ whole genome shotgun (WGS) entry which is preliminary data.</text>
</comment>
<sequence>MGATRATTTMIFNQLIHLSPFLKPLPISYFNLCRKSVFIESHNVSFRRGGVRWMASESGNSNNKVSSRLSQVHQLLQEAEERSFSAGNEPTPKITLVSMVTEDLPMLLKMNLKKSGLLDGDRRFADAIEDELEEEGIAGFGVVKSPKNGNTNLGLPRVPHWEVAVIGKTMMNGVVEIESRSIGESFGGIEDVENQRFRKEVTADSELVDRGNRNSSRKLATGELNLGLPQDRVTVSFARSGGPGGQNVNKVSTKVDMRFNVNKAYWLSDRIKEKIMQVIHGTKTKEKRVLSVKGQLSFREIREKALKKTGSTKMGKLWFLLQRLEHRSSVLLPAHCCFPLFLQLSWASIFILPFFFRGNIEDALEKLQEIINAASYVPPPPSEEQKKKIAKLAAAGEQRRLQNKKALSQKKSIRRSRNSWD</sequence>
<reference evidence="3 4" key="1">
    <citation type="journal article" date="2020" name="IScience">
        <title>Genome Sequencing of the Endangered Kingdonia uniflora (Circaeasteraceae, Ranunculales) Reveals Potential Mechanisms of Evolutionary Specialization.</title>
        <authorList>
            <person name="Sun Y."/>
            <person name="Deng T."/>
            <person name="Zhang A."/>
            <person name="Moore M.J."/>
            <person name="Landis J.B."/>
            <person name="Lin N."/>
            <person name="Zhang H."/>
            <person name="Zhang X."/>
            <person name="Huang J."/>
            <person name="Zhang X."/>
            <person name="Sun H."/>
            <person name="Wang H."/>
        </authorList>
    </citation>
    <scope>NUCLEOTIDE SEQUENCE [LARGE SCALE GENOMIC DNA]</scope>
    <source>
        <strain evidence="3">TB1705</strain>
        <tissue evidence="3">Leaf</tissue>
    </source>
</reference>
<dbReference type="PANTHER" id="PTHR47352:SF1">
    <property type="entry name" value="CLASS I PEPTIDE CHAIN RELEASE FACTOR"/>
    <property type="match status" value="1"/>
</dbReference>
<dbReference type="PROSITE" id="PS00745">
    <property type="entry name" value="RF_PROK_I"/>
    <property type="match status" value="1"/>
</dbReference>
<gene>
    <name evidence="3" type="ORF">GIB67_012986</name>
</gene>
<proteinExistence type="predicted"/>
<protein>
    <recommendedName>
        <fullName evidence="2">Prokaryotic-type class I peptide chain release factors domain-containing protein</fullName>
    </recommendedName>
</protein>
<feature type="compositionally biased region" description="Basic residues" evidence="1">
    <location>
        <begin position="401"/>
        <end position="421"/>
    </location>
</feature>
<evidence type="ECO:0000259" key="2">
    <source>
        <dbReference type="PROSITE" id="PS00745"/>
    </source>
</evidence>
<dbReference type="PANTHER" id="PTHR47352">
    <property type="entry name" value="CLASS I PEPTIDE CHAIN RELEASE FACTOR"/>
    <property type="match status" value="1"/>
</dbReference>
<evidence type="ECO:0000313" key="3">
    <source>
        <dbReference type="EMBL" id="KAF6152539.1"/>
    </source>
</evidence>
<dbReference type="EMBL" id="JACGCM010001620">
    <property type="protein sequence ID" value="KAF6152539.1"/>
    <property type="molecule type" value="Genomic_DNA"/>
</dbReference>
<dbReference type="GO" id="GO:0003747">
    <property type="term" value="F:translation release factor activity"/>
    <property type="evidence" value="ECO:0007669"/>
    <property type="project" value="InterPro"/>
</dbReference>
<accession>A0A7J7MCD5</accession>
<dbReference type="Proteomes" id="UP000541444">
    <property type="component" value="Unassembled WGS sequence"/>
</dbReference>